<gene>
    <name evidence="1" type="ORF">MBESOW_P4261</name>
</gene>
<dbReference type="AlphaFoldDB" id="A0A401J8U9"/>
<protein>
    <submittedName>
        <fullName evidence="1">Transposase, IS5 family</fullName>
    </submittedName>
</protein>
<accession>A0A401J8U9</accession>
<sequence>MTVKAGTLVDATIIASASEGDDDARWVKHRGKRAIHGFKAHVGARRLTGCERSDNQDENRLLG</sequence>
<proteinExistence type="predicted"/>
<evidence type="ECO:0000313" key="2">
    <source>
        <dbReference type="Proteomes" id="UP000290975"/>
    </source>
</evidence>
<organism evidence="1 2">
    <name type="scientific">Sphingobium xenophagum</name>
    <dbReference type="NCBI Taxonomy" id="121428"/>
    <lineage>
        <taxon>Bacteria</taxon>
        <taxon>Pseudomonadati</taxon>
        <taxon>Pseudomonadota</taxon>
        <taxon>Alphaproteobacteria</taxon>
        <taxon>Sphingomonadales</taxon>
        <taxon>Sphingomonadaceae</taxon>
        <taxon>Sphingobium</taxon>
    </lineage>
</organism>
<keyword evidence="2" id="KW-1185">Reference proteome</keyword>
<feature type="non-terminal residue" evidence="1">
    <location>
        <position position="63"/>
    </location>
</feature>
<dbReference type="Proteomes" id="UP000290975">
    <property type="component" value="Unassembled WGS sequence"/>
</dbReference>
<name>A0A401J8U9_SPHXE</name>
<dbReference type="EMBL" id="BBQY01000069">
    <property type="protein sequence ID" value="GBH33099.1"/>
    <property type="molecule type" value="Genomic_DNA"/>
</dbReference>
<comment type="caution">
    <text evidence="1">The sequence shown here is derived from an EMBL/GenBank/DDBJ whole genome shotgun (WGS) entry which is preliminary data.</text>
</comment>
<evidence type="ECO:0000313" key="1">
    <source>
        <dbReference type="EMBL" id="GBH33099.1"/>
    </source>
</evidence>
<reference evidence="1 2" key="1">
    <citation type="submission" date="2014-12" db="EMBL/GenBank/DDBJ databases">
        <title>Whole genome sequencing of Sphingobium xenophagum OW59.</title>
        <authorList>
            <person name="Ohta Y."/>
            <person name="Nishi S."/>
            <person name="Hatada Y."/>
        </authorList>
    </citation>
    <scope>NUCLEOTIDE SEQUENCE [LARGE SCALE GENOMIC DNA]</scope>
    <source>
        <strain evidence="1 2">OW59</strain>
    </source>
</reference>
<dbReference type="RefSeq" id="WP_223176292.1">
    <property type="nucleotide sequence ID" value="NZ_BBQY01000069.1"/>
</dbReference>